<protein>
    <recommendedName>
        <fullName evidence="3">DDE-1 domain-containing protein</fullName>
    </recommendedName>
</protein>
<gene>
    <name evidence="1" type="ORF">B5M09_013705</name>
</gene>
<accession>A0A425DPI1</accession>
<keyword evidence="2" id="KW-1185">Reference proteome</keyword>
<dbReference type="EMBL" id="MZMZ02000143">
    <property type="protein sequence ID" value="RQM31252.1"/>
    <property type="molecule type" value="Genomic_DNA"/>
</dbReference>
<dbReference type="GO" id="GO:0005634">
    <property type="term" value="C:nucleus"/>
    <property type="evidence" value="ECO:0007669"/>
    <property type="project" value="TreeGrafter"/>
</dbReference>
<evidence type="ECO:0000313" key="1">
    <source>
        <dbReference type="EMBL" id="RQM31252.1"/>
    </source>
</evidence>
<organism evidence="1 2">
    <name type="scientific">Aphanomyces astaci</name>
    <name type="common">Crayfish plague agent</name>
    <dbReference type="NCBI Taxonomy" id="112090"/>
    <lineage>
        <taxon>Eukaryota</taxon>
        <taxon>Sar</taxon>
        <taxon>Stramenopiles</taxon>
        <taxon>Oomycota</taxon>
        <taxon>Saprolegniomycetes</taxon>
        <taxon>Saprolegniales</taxon>
        <taxon>Verrucalvaceae</taxon>
        <taxon>Aphanomyces</taxon>
    </lineage>
</organism>
<name>A0A425DPI1_APHAT</name>
<dbReference type="InterPro" id="IPR050863">
    <property type="entry name" value="CenT-Element_Derived"/>
</dbReference>
<dbReference type="PANTHER" id="PTHR19303:SF57">
    <property type="entry name" value="HTH CENPB-TYPE DOMAIN-CONTAINING PROTEIN"/>
    <property type="match status" value="1"/>
</dbReference>
<evidence type="ECO:0008006" key="3">
    <source>
        <dbReference type="Google" id="ProtNLM"/>
    </source>
</evidence>
<proteinExistence type="predicted"/>
<feature type="non-terminal residue" evidence="1">
    <location>
        <position position="1"/>
    </location>
</feature>
<sequence length="263" mass="29545">SESESDADSSDDCDFADYDGDVTLVDYCERKAAIDNFDTMSMQPTLDAMHSKLTRLARENQVEADLLMGMRKDGVPVTYSMLRIMVLDAAVDLGLNDDGFNTRHGLSLRGRNRVQVVLDDDLDVVYNVDETAVNYEYLTTKSLNQRGESTVWVKTKVNMTAMLLTDSSGKEHPLFLVLRSTSSKVKAVVHLAMRKTSGRASAKKVLLIWDDFSAHFTVEVVSYANELNVILERVLPNCTWICQPADVAWNRPLKARLRQIGWT</sequence>
<dbReference type="PANTHER" id="PTHR19303">
    <property type="entry name" value="TRANSPOSON"/>
    <property type="match status" value="1"/>
</dbReference>
<evidence type="ECO:0000313" key="2">
    <source>
        <dbReference type="Proteomes" id="UP000284702"/>
    </source>
</evidence>
<dbReference type="Proteomes" id="UP000284702">
    <property type="component" value="Unassembled WGS sequence"/>
</dbReference>
<reference evidence="1" key="1">
    <citation type="submission" date="2018-07" db="EMBL/GenBank/DDBJ databases">
        <title>Annotation of Aphanomyces astaci genome assembly.</title>
        <authorList>
            <person name="Studholme D.J."/>
        </authorList>
    </citation>
    <scope>NUCLEOTIDE SEQUENCE [LARGE SCALE GENOMIC DNA]</scope>
    <source>
        <strain evidence="1">Pc</strain>
    </source>
</reference>
<dbReference type="VEuPathDB" id="FungiDB:H257_06876"/>
<dbReference type="AlphaFoldDB" id="A0A425DPI1"/>
<comment type="caution">
    <text evidence="1">The sequence shown here is derived from an EMBL/GenBank/DDBJ whole genome shotgun (WGS) entry which is preliminary data.</text>
</comment>
<dbReference type="GO" id="GO:0003677">
    <property type="term" value="F:DNA binding"/>
    <property type="evidence" value="ECO:0007669"/>
    <property type="project" value="TreeGrafter"/>
</dbReference>